<protein>
    <recommendedName>
        <fullName evidence="1">Response regulatory domain-containing protein</fullName>
    </recommendedName>
</protein>
<evidence type="ECO:0000313" key="2">
    <source>
        <dbReference type="EMBL" id="GAF83071.1"/>
    </source>
</evidence>
<reference evidence="2" key="1">
    <citation type="journal article" date="2014" name="Front. Microbiol.">
        <title>High frequency of phylogenetically diverse reductive dehalogenase-homologous genes in deep subseafloor sedimentary metagenomes.</title>
        <authorList>
            <person name="Kawai M."/>
            <person name="Futagami T."/>
            <person name="Toyoda A."/>
            <person name="Takaki Y."/>
            <person name="Nishi S."/>
            <person name="Hori S."/>
            <person name="Arai W."/>
            <person name="Tsubouchi T."/>
            <person name="Morono Y."/>
            <person name="Uchiyama I."/>
            <person name="Ito T."/>
            <person name="Fujiyama A."/>
            <person name="Inagaki F."/>
            <person name="Takami H."/>
        </authorList>
    </citation>
    <scope>NUCLEOTIDE SEQUENCE</scope>
    <source>
        <strain evidence="2">Expedition CK06-06</strain>
    </source>
</reference>
<feature type="domain" description="Response regulatory" evidence="1">
    <location>
        <begin position="3"/>
        <end position="121"/>
    </location>
</feature>
<organism evidence="2">
    <name type="scientific">marine sediment metagenome</name>
    <dbReference type="NCBI Taxonomy" id="412755"/>
    <lineage>
        <taxon>unclassified sequences</taxon>
        <taxon>metagenomes</taxon>
        <taxon>ecological metagenomes</taxon>
    </lineage>
</organism>
<dbReference type="SUPFAM" id="SSF52172">
    <property type="entry name" value="CheY-like"/>
    <property type="match status" value="1"/>
</dbReference>
<sequence length="124" mass="13717">MANILVVDDSKFMRKMLSDLLVTEEHRIVGEAENAMEATELYKQLKPDIVTLDIIMPEVGGTDAISALKEMVQMDPPAKVVVVSALGQQEVVDQFLEAGAMEYIAKPFQLCYITDAVERVLQSS</sequence>
<dbReference type="Pfam" id="PF00072">
    <property type="entry name" value="Response_reg"/>
    <property type="match status" value="1"/>
</dbReference>
<dbReference type="InterPro" id="IPR011006">
    <property type="entry name" value="CheY-like_superfamily"/>
</dbReference>
<dbReference type="SMART" id="SM00448">
    <property type="entry name" value="REC"/>
    <property type="match status" value="1"/>
</dbReference>
<evidence type="ECO:0000259" key="1">
    <source>
        <dbReference type="PROSITE" id="PS50110"/>
    </source>
</evidence>
<dbReference type="EMBL" id="BARS01002225">
    <property type="protein sequence ID" value="GAF83071.1"/>
    <property type="molecule type" value="Genomic_DNA"/>
</dbReference>
<dbReference type="PANTHER" id="PTHR43228:SF1">
    <property type="entry name" value="TWO-COMPONENT RESPONSE REGULATOR ARR22"/>
    <property type="match status" value="1"/>
</dbReference>
<accession>X0T6X8</accession>
<dbReference type="PROSITE" id="PS50110">
    <property type="entry name" value="RESPONSE_REGULATORY"/>
    <property type="match status" value="1"/>
</dbReference>
<proteinExistence type="predicted"/>
<comment type="caution">
    <text evidence="2">The sequence shown here is derived from an EMBL/GenBank/DDBJ whole genome shotgun (WGS) entry which is preliminary data.</text>
</comment>
<dbReference type="InterPro" id="IPR001789">
    <property type="entry name" value="Sig_transdc_resp-reg_receiver"/>
</dbReference>
<dbReference type="GO" id="GO:0000160">
    <property type="term" value="P:phosphorelay signal transduction system"/>
    <property type="evidence" value="ECO:0007669"/>
    <property type="project" value="InterPro"/>
</dbReference>
<gene>
    <name evidence="2" type="ORF">S01H1_04195</name>
</gene>
<dbReference type="PANTHER" id="PTHR43228">
    <property type="entry name" value="TWO-COMPONENT RESPONSE REGULATOR"/>
    <property type="match status" value="1"/>
</dbReference>
<dbReference type="AlphaFoldDB" id="X0T6X8"/>
<dbReference type="InterPro" id="IPR052048">
    <property type="entry name" value="ST_Response_Regulator"/>
</dbReference>
<dbReference type="Gene3D" id="3.40.50.2300">
    <property type="match status" value="1"/>
</dbReference>
<name>X0T6X8_9ZZZZ</name>